<organism evidence="2 3">
    <name type="scientific">Pseudomonas fluorescens</name>
    <dbReference type="NCBI Taxonomy" id="294"/>
    <lineage>
        <taxon>Bacteria</taxon>
        <taxon>Pseudomonadati</taxon>
        <taxon>Pseudomonadota</taxon>
        <taxon>Gammaproteobacteria</taxon>
        <taxon>Pseudomonadales</taxon>
        <taxon>Pseudomonadaceae</taxon>
        <taxon>Pseudomonas</taxon>
    </lineage>
</organism>
<evidence type="ECO:0000313" key="2">
    <source>
        <dbReference type="EMBL" id="VVN81829.1"/>
    </source>
</evidence>
<dbReference type="Pfam" id="PF13503">
    <property type="entry name" value="DUF4123"/>
    <property type="match status" value="1"/>
</dbReference>
<accession>A0A5E7AT62</accession>
<name>A0A5E7AT62_PSEFL</name>
<dbReference type="RefSeq" id="WP_263597150.1">
    <property type="nucleotide sequence ID" value="NZ_CABVHP010000002.1"/>
</dbReference>
<proteinExistence type="predicted"/>
<evidence type="ECO:0000259" key="1">
    <source>
        <dbReference type="Pfam" id="PF13503"/>
    </source>
</evidence>
<evidence type="ECO:0000313" key="3">
    <source>
        <dbReference type="Proteomes" id="UP000326557"/>
    </source>
</evidence>
<dbReference type="Proteomes" id="UP000326557">
    <property type="component" value="Unassembled WGS sequence"/>
</dbReference>
<feature type="domain" description="DUF4123" evidence="1">
    <location>
        <begin position="19"/>
        <end position="85"/>
    </location>
</feature>
<dbReference type="EMBL" id="CABVHP010000002">
    <property type="protein sequence ID" value="VVN81829.1"/>
    <property type="molecule type" value="Genomic_DNA"/>
</dbReference>
<reference evidence="2 3" key="1">
    <citation type="submission" date="2019-09" db="EMBL/GenBank/DDBJ databases">
        <authorList>
            <person name="Chandra G."/>
            <person name="Truman W A."/>
        </authorList>
    </citation>
    <scope>NUCLEOTIDE SEQUENCE [LARGE SCALE GENOMIC DNA]</scope>
    <source>
        <strain evidence="2">PS704</strain>
    </source>
</reference>
<gene>
    <name evidence="2" type="ORF">PS704_01171</name>
</gene>
<dbReference type="InterPro" id="IPR025391">
    <property type="entry name" value="DUF4123"/>
</dbReference>
<protein>
    <recommendedName>
        <fullName evidence="1">DUF4123 domain-containing protein</fullName>
    </recommendedName>
</protein>
<sequence>MKLSTSLPENLPWSEQHAFLLLDGATLSDLPQRLKTLSPGASILALYDSTPFNALRDISPMLVAMEQPDADFFSSLCNARRKNGACCCSAPNRRMRWRSTCANC</sequence>
<dbReference type="AlphaFoldDB" id="A0A5E7AT62"/>